<comment type="caution">
    <text evidence="1">The sequence shown here is derived from an EMBL/GenBank/DDBJ whole genome shotgun (WGS) entry which is preliminary data.</text>
</comment>
<gene>
    <name evidence="1" type="ORF">E3N88_40441</name>
</gene>
<keyword evidence="2" id="KW-1185">Reference proteome</keyword>
<dbReference type="AlphaFoldDB" id="A0A5N6LMR9"/>
<proteinExistence type="predicted"/>
<name>A0A5N6LMR9_9ASTR</name>
<protein>
    <submittedName>
        <fullName evidence="1">Uncharacterized protein</fullName>
    </submittedName>
</protein>
<reference evidence="1 2" key="1">
    <citation type="submission" date="2019-05" db="EMBL/GenBank/DDBJ databases">
        <title>Mikania micrantha, genome provides insights into the molecular mechanism of rapid growth.</title>
        <authorList>
            <person name="Liu B."/>
        </authorList>
    </citation>
    <scope>NUCLEOTIDE SEQUENCE [LARGE SCALE GENOMIC DNA]</scope>
    <source>
        <strain evidence="1">NLD-2019</strain>
        <tissue evidence="1">Leaf</tissue>
    </source>
</reference>
<evidence type="ECO:0000313" key="2">
    <source>
        <dbReference type="Proteomes" id="UP000326396"/>
    </source>
</evidence>
<organism evidence="1 2">
    <name type="scientific">Mikania micrantha</name>
    <name type="common">bitter vine</name>
    <dbReference type="NCBI Taxonomy" id="192012"/>
    <lineage>
        <taxon>Eukaryota</taxon>
        <taxon>Viridiplantae</taxon>
        <taxon>Streptophyta</taxon>
        <taxon>Embryophyta</taxon>
        <taxon>Tracheophyta</taxon>
        <taxon>Spermatophyta</taxon>
        <taxon>Magnoliopsida</taxon>
        <taxon>eudicotyledons</taxon>
        <taxon>Gunneridae</taxon>
        <taxon>Pentapetalae</taxon>
        <taxon>asterids</taxon>
        <taxon>campanulids</taxon>
        <taxon>Asterales</taxon>
        <taxon>Asteraceae</taxon>
        <taxon>Asteroideae</taxon>
        <taxon>Heliantheae alliance</taxon>
        <taxon>Eupatorieae</taxon>
        <taxon>Mikania</taxon>
    </lineage>
</organism>
<sequence length="119" mass="13189">MLFVDQVLPSGGDLDDVCDVFDDCDVYVPLPLSYEELGHTQNTPMLLNEVIGDVASAFDGFVPLSICNDGSRVGKQQIPINVSDEEDVQRSYTFLTPNGTKVWCPIYFSGTVFKLTTRF</sequence>
<dbReference type="EMBL" id="SZYD01000019">
    <property type="protein sequence ID" value="KAD2393464.1"/>
    <property type="molecule type" value="Genomic_DNA"/>
</dbReference>
<dbReference type="Proteomes" id="UP000326396">
    <property type="component" value="Linkage Group LG9"/>
</dbReference>
<evidence type="ECO:0000313" key="1">
    <source>
        <dbReference type="EMBL" id="KAD2393464.1"/>
    </source>
</evidence>
<accession>A0A5N6LMR9</accession>